<gene>
    <name evidence="2" type="ORF">OIU84_024465</name>
</gene>
<comment type="caution">
    <text evidence="2">The sequence shown here is derived from an EMBL/GenBank/DDBJ whole genome shotgun (WGS) entry which is preliminary data.</text>
</comment>
<organism evidence="2 3">
    <name type="scientific">Salix udensis</name>
    <dbReference type="NCBI Taxonomy" id="889485"/>
    <lineage>
        <taxon>Eukaryota</taxon>
        <taxon>Viridiplantae</taxon>
        <taxon>Streptophyta</taxon>
        <taxon>Embryophyta</taxon>
        <taxon>Tracheophyta</taxon>
        <taxon>Spermatophyta</taxon>
        <taxon>Magnoliopsida</taxon>
        <taxon>eudicotyledons</taxon>
        <taxon>Gunneridae</taxon>
        <taxon>Pentapetalae</taxon>
        <taxon>rosids</taxon>
        <taxon>fabids</taxon>
        <taxon>Malpighiales</taxon>
        <taxon>Salicaceae</taxon>
        <taxon>Saliceae</taxon>
        <taxon>Salix</taxon>
    </lineage>
</organism>
<accession>A0AAD6PCJ7</accession>
<evidence type="ECO:0000313" key="2">
    <source>
        <dbReference type="EMBL" id="KAJ6423508.1"/>
    </source>
</evidence>
<evidence type="ECO:0000256" key="1">
    <source>
        <dbReference type="SAM" id="MobiDB-lite"/>
    </source>
</evidence>
<feature type="region of interest" description="Disordered" evidence="1">
    <location>
        <begin position="25"/>
        <end position="94"/>
    </location>
</feature>
<keyword evidence="3" id="KW-1185">Reference proteome</keyword>
<dbReference type="AlphaFoldDB" id="A0AAD6PCJ7"/>
<protein>
    <submittedName>
        <fullName evidence="2">Uncharacterized protein</fullName>
    </submittedName>
</protein>
<name>A0AAD6PCJ7_9ROSI</name>
<evidence type="ECO:0000313" key="3">
    <source>
        <dbReference type="Proteomes" id="UP001162972"/>
    </source>
</evidence>
<proteinExistence type="predicted"/>
<dbReference type="EMBL" id="JAPFFJ010000006">
    <property type="protein sequence ID" value="KAJ6423508.1"/>
    <property type="molecule type" value="Genomic_DNA"/>
</dbReference>
<dbReference type="Proteomes" id="UP001162972">
    <property type="component" value="Chromosome 16"/>
</dbReference>
<reference evidence="2 3" key="1">
    <citation type="journal article" date="2023" name="Int. J. Mol. Sci.">
        <title>De Novo Assembly and Annotation of 11 Diverse Shrub Willow (Salix) Genomes Reveals Novel Gene Organization in Sex-Linked Regions.</title>
        <authorList>
            <person name="Hyden B."/>
            <person name="Feng K."/>
            <person name="Yates T.B."/>
            <person name="Jawdy S."/>
            <person name="Cereghino C."/>
            <person name="Smart L.B."/>
            <person name="Muchero W."/>
        </authorList>
    </citation>
    <scope>NUCLEOTIDE SEQUENCE [LARGE SCALE GENOMIC DNA]</scope>
    <source>
        <tissue evidence="2">Shoot tip</tissue>
    </source>
</reference>
<feature type="compositionally biased region" description="Polar residues" evidence="1">
    <location>
        <begin position="51"/>
        <end position="69"/>
    </location>
</feature>
<sequence length="170" mass="19200">MDAWDKFEDLKMKVKEFSSNVSKIENRMTPAKGRNSRSLCGEDSREEQELGCSSKTQKTRTILGNNGRTRNGRVINQMPTSSMQKGRREENNSPHANIVKRLIILSQFVGSKMLNVENASNSGTYKSFAKPTPQMDKFILLRKWKPRMSNYSQPLGASAAIKQRLVSKTG</sequence>